<gene>
    <name evidence="1" type="ORF">L2E82_10490</name>
</gene>
<organism evidence="1 2">
    <name type="scientific">Cichorium intybus</name>
    <name type="common">Chicory</name>
    <dbReference type="NCBI Taxonomy" id="13427"/>
    <lineage>
        <taxon>Eukaryota</taxon>
        <taxon>Viridiplantae</taxon>
        <taxon>Streptophyta</taxon>
        <taxon>Embryophyta</taxon>
        <taxon>Tracheophyta</taxon>
        <taxon>Spermatophyta</taxon>
        <taxon>Magnoliopsida</taxon>
        <taxon>eudicotyledons</taxon>
        <taxon>Gunneridae</taxon>
        <taxon>Pentapetalae</taxon>
        <taxon>asterids</taxon>
        <taxon>campanulids</taxon>
        <taxon>Asterales</taxon>
        <taxon>Asteraceae</taxon>
        <taxon>Cichorioideae</taxon>
        <taxon>Cichorieae</taxon>
        <taxon>Cichoriinae</taxon>
        <taxon>Cichorium</taxon>
    </lineage>
</organism>
<reference evidence="2" key="1">
    <citation type="journal article" date="2022" name="Mol. Ecol. Resour.">
        <title>The genomes of chicory, endive, great burdock and yacon provide insights into Asteraceae palaeo-polyploidization history and plant inulin production.</title>
        <authorList>
            <person name="Fan W."/>
            <person name="Wang S."/>
            <person name="Wang H."/>
            <person name="Wang A."/>
            <person name="Jiang F."/>
            <person name="Liu H."/>
            <person name="Zhao H."/>
            <person name="Xu D."/>
            <person name="Zhang Y."/>
        </authorList>
    </citation>
    <scope>NUCLEOTIDE SEQUENCE [LARGE SCALE GENOMIC DNA]</scope>
    <source>
        <strain evidence="2">cv. Punajuju</strain>
    </source>
</reference>
<keyword evidence="2" id="KW-1185">Reference proteome</keyword>
<name>A0ACB9GAH8_CICIN</name>
<proteinExistence type="predicted"/>
<reference evidence="1 2" key="2">
    <citation type="journal article" date="2022" name="Mol. Ecol. Resour.">
        <title>The genomes of chicory, endive, great burdock and yacon provide insights into Asteraceae paleo-polyploidization history and plant inulin production.</title>
        <authorList>
            <person name="Fan W."/>
            <person name="Wang S."/>
            <person name="Wang H."/>
            <person name="Wang A."/>
            <person name="Jiang F."/>
            <person name="Liu H."/>
            <person name="Zhao H."/>
            <person name="Xu D."/>
            <person name="Zhang Y."/>
        </authorList>
    </citation>
    <scope>NUCLEOTIDE SEQUENCE [LARGE SCALE GENOMIC DNA]</scope>
    <source>
        <strain evidence="2">cv. Punajuju</strain>
        <tissue evidence="1">Leaves</tissue>
    </source>
</reference>
<protein>
    <submittedName>
        <fullName evidence="1">Uncharacterized protein</fullName>
    </submittedName>
</protein>
<comment type="caution">
    <text evidence="1">The sequence shown here is derived from an EMBL/GenBank/DDBJ whole genome shotgun (WGS) entry which is preliminary data.</text>
</comment>
<accession>A0ACB9GAH8</accession>
<evidence type="ECO:0000313" key="2">
    <source>
        <dbReference type="Proteomes" id="UP001055811"/>
    </source>
</evidence>
<dbReference type="Proteomes" id="UP001055811">
    <property type="component" value="Linkage Group LG02"/>
</dbReference>
<sequence>MSHNHIIRSFNLEIILYRPIEHKPPSDTTLLEMFSNINDELGFLIKDVGAKMKQRICELSFISREFALFHVRLCYSIIRSKQEGTKEEDDGWEYIEEGPPKIICQGNEIIVKKNKVKDPKLMLLSRMHTWLQQPSCYKSQTMEQNTSILLFVCLFLSHYCPDKSTTSQNTSHLCI</sequence>
<evidence type="ECO:0000313" key="1">
    <source>
        <dbReference type="EMBL" id="KAI3780509.1"/>
    </source>
</evidence>
<dbReference type="EMBL" id="CM042010">
    <property type="protein sequence ID" value="KAI3780509.1"/>
    <property type="molecule type" value="Genomic_DNA"/>
</dbReference>